<keyword evidence="2" id="KW-1185">Reference proteome</keyword>
<reference evidence="1 2" key="1">
    <citation type="submission" date="2018-11" db="EMBL/GenBank/DDBJ databases">
        <title>Genome sequencing of Paenibacillus sp. KCOM 3021 (= ChDC PVNT-B20).</title>
        <authorList>
            <person name="Kook J.-K."/>
            <person name="Park S.-N."/>
            <person name="Lim Y.K."/>
        </authorList>
    </citation>
    <scope>NUCLEOTIDE SEQUENCE [LARGE SCALE GENOMIC DNA]</scope>
    <source>
        <strain evidence="1 2">KCOM 3021</strain>
    </source>
</reference>
<accession>A0A3P3UAK8</accession>
<comment type="caution">
    <text evidence="1">The sequence shown here is derived from an EMBL/GenBank/DDBJ whole genome shotgun (WGS) entry which is preliminary data.</text>
</comment>
<name>A0A3P3UAK8_9BACL</name>
<protein>
    <submittedName>
        <fullName evidence="1">CopG family transcriptional regulator</fullName>
    </submittedName>
</protein>
<dbReference type="OrthoDB" id="2229917at2"/>
<dbReference type="AlphaFoldDB" id="A0A3P3UAK8"/>
<proteinExistence type="predicted"/>
<dbReference type="EMBL" id="RRCN01000001">
    <property type="protein sequence ID" value="RRJ67385.1"/>
    <property type="molecule type" value="Genomic_DNA"/>
</dbReference>
<gene>
    <name evidence="1" type="ORF">EHV15_04060</name>
</gene>
<evidence type="ECO:0000313" key="2">
    <source>
        <dbReference type="Proteomes" id="UP000267017"/>
    </source>
</evidence>
<dbReference type="Proteomes" id="UP000267017">
    <property type="component" value="Unassembled WGS sequence"/>
</dbReference>
<evidence type="ECO:0000313" key="1">
    <source>
        <dbReference type="EMBL" id="RRJ67385.1"/>
    </source>
</evidence>
<organism evidence="1 2">
    <name type="scientific">Paenibacillus oralis</name>
    <dbReference type="NCBI Taxonomy" id="2490856"/>
    <lineage>
        <taxon>Bacteria</taxon>
        <taxon>Bacillati</taxon>
        <taxon>Bacillota</taxon>
        <taxon>Bacilli</taxon>
        <taxon>Bacillales</taxon>
        <taxon>Paenibacillaceae</taxon>
        <taxon>Paenibacillus</taxon>
    </lineage>
</organism>
<sequence>MSPRTGRPKADNPKNYIIKARFDEETYRAVTDYCKKHNITRTDAIRLGLKLLLSEEEK</sequence>